<organism evidence="3 4">
    <name type="scientific">Phakopsora pachyrhizi</name>
    <name type="common">Asian soybean rust disease fungus</name>
    <dbReference type="NCBI Taxonomy" id="170000"/>
    <lineage>
        <taxon>Eukaryota</taxon>
        <taxon>Fungi</taxon>
        <taxon>Dikarya</taxon>
        <taxon>Basidiomycota</taxon>
        <taxon>Pucciniomycotina</taxon>
        <taxon>Pucciniomycetes</taxon>
        <taxon>Pucciniales</taxon>
        <taxon>Phakopsoraceae</taxon>
        <taxon>Phakopsora</taxon>
    </lineage>
</organism>
<name>A0AAV0BC58_PHAPC</name>
<dbReference type="Pfam" id="PF21671">
    <property type="entry name" value="CPL1-like"/>
    <property type="match status" value="1"/>
</dbReference>
<feature type="domain" description="Protein CPL1-like" evidence="2">
    <location>
        <begin position="207"/>
        <end position="261"/>
    </location>
</feature>
<protein>
    <recommendedName>
        <fullName evidence="2">Protein CPL1-like domain-containing protein</fullName>
    </recommendedName>
</protein>
<accession>A0AAV0BC58</accession>
<evidence type="ECO:0000256" key="1">
    <source>
        <dbReference type="SAM" id="SignalP"/>
    </source>
</evidence>
<gene>
    <name evidence="3" type="ORF">PPACK8108_LOCUS15817</name>
</gene>
<feature type="signal peptide" evidence="1">
    <location>
        <begin position="1"/>
        <end position="18"/>
    </location>
</feature>
<keyword evidence="4" id="KW-1185">Reference proteome</keyword>
<keyword evidence="1" id="KW-0732">Signal</keyword>
<proteinExistence type="predicted"/>
<dbReference type="PANTHER" id="PTHR35192:SF2">
    <property type="entry name" value="APPLE DOMAIN-CONTAINING PROTEIN"/>
    <property type="match status" value="1"/>
</dbReference>
<dbReference type="PANTHER" id="PTHR35192">
    <property type="entry name" value="PROTEIN, PUTATIVE-RELATED"/>
    <property type="match status" value="1"/>
</dbReference>
<dbReference type="InterPro" id="IPR048661">
    <property type="entry name" value="CPL1-like"/>
</dbReference>
<comment type="caution">
    <text evidence="3">The sequence shown here is derived from an EMBL/GenBank/DDBJ whole genome shotgun (WGS) entry which is preliminary data.</text>
</comment>
<dbReference type="Proteomes" id="UP001153365">
    <property type="component" value="Unassembled WGS sequence"/>
</dbReference>
<dbReference type="AlphaFoldDB" id="A0AAV0BC58"/>
<sequence length="270" mass="30449">MVKSFELLLVLLIFQTFSLNFYVSGSYEYQLNGVNNQFAVLDSKISKIQSLAQQQGHSDVKELCLEAKDHLSAAIDGWERISKVYKDKIWLASESKYKDNVQDSLDKCGESIMKILDNDHVKSVSGRYGSQVEDCKRYYETCQHSCKNIWDWGPPSPTPSGSYTSYNKRQNVNSLRRRSLEGDESDQIQKCPKGETACPISENSIGFECLDTKLELTNCGGCRTKNEGENCLEIEGSVGVGCMKGKCVVFSVQPGYYLSKRINRPVLKRK</sequence>
<evidence type="ECO:0000313" key="3">
    <source>
        <dbReference type="EMBL" id="CAH7682743.1"/>
    </source>
</evidence>
<evidence type="ECO:0000259" key="2">
    <source>
        <dbReference type="Pfam" id="PF21671"/>
    </source>
</evidence>
<reference evidence="3" key="1">
    <citation type="submission" date="2022-06" db="EMBL/GenBank/DDBJ databases">
        <authorList>
            <consortium name="SYNGENTA / RWTH Aachen University"/>
        </authorList>
    </citation>
    <scope>NUCLEOTIDE SEQUENCE</scope>
</reference>
<dbReference type="EMBL" id="CALTRL010004261">
    <property type="protein sequence ID" value="CAH7682743.1"/>
    <property type="molecule type" value="Genomic_DNA"/>
</dbReference>
<dbReference type="InterPro" id="IPR038955">
    <property type="entry name" value="PriA/CPL1_fungi"/>
</dbReference>
<evidence type="ECO:0000313" key="4">
    <source>
        <dbReference type="Proteomes" id="UP001153365"/>
    </source>
</evidence>
<feature type="chain" id="PRO_5043987140" description="Protein CPL1-like domain-containing protein" evidence="1">
    <location>
        <begin position="19"/>
        <end position="270"/>
    </location>
</feature>